<evidence type="ECO:0000313" key="9">
    <source>
        <dbReference type="Proteomes" id="UP000193711"/>
    </source>
</evidence>
<dbReference type="Gene3D" id="1.10.10.10">
    <property type="entry name" value="Winged helix-like DNA-binding domain superfamily/Winged helix DNA-binding domain"/>
    <property type="match status" value="1"/>
</dbReference>
<sequence length="181" mass="20146">MTPESDASERMRAAFEANAIDLLAYLERRIEPRTAAADVLGDAVEVAWKKVRALPREPEQARMWLFTVAKNTLANHRRGLGRHRAAVEKLREVLIVDQAAHGADDVDQAETRMIVQRALASLRPQDAELVRLVHWDGFALAEVAALESLPASTVRSRYAVVLRHLETVLTADSERTAPHDA</sequence>
<dbReference type="NCBIfam" id="TIGR02937">
    <property type="entry name" value="sigma70-ECF"/>
    <property type="match status" value="1"/>
</dbReference>
<dbReference type="GO" id="GO:0006352">
    <property type="term" value="P:DNA-templated transcription initiation"/>
    <property type="evidence" value="ECO:0007669"/>
    <property type="project" value="InterPro"/>
</dbReference>
<proteinExistence type="inferred from homology"/>
<protein>
    <submittedName>
        <fullName evidence="8">RNA polymerase, sigma subunit, ECF family</fullName>
    </submittedName>
</protein>
<keyword evidence="9" id="KW-1185">Reference proteome</keyword>
<dbReference type="Pfam" id="PF04542">
    <property type="entry name" value="Sigma70_r2"/>
    <property type="match status" value="1"/>
</dbReference>
<keyword evidence="2" id="KW-0805">Transcription regulation</keyword>
<dbReference type="SUPFAM" id="SSF88946">
    <property type="entry name" value="Sigma2 domain of RNA polymerase sigma factors"/>
    <property type="match status" value="1"/>
</dbReference>
<dbReference type="AlphaFoldDB" id="A0A1X7PCR7"/>
<evidence type="ECO:0000259" key="6">
    <source>
        <dbReference type="Pfam" id="PF04542"/>
    </source>
</evidence>
<feature type="domain" description="RNA polymerase sigma factor 70 region 4 type 2" evidence="7">
    <location>
        <begin position="113"/>
        <end position="163"/>
    </location>
</feature>
<dbReference type="InterPro" id="IPR013325">
    <property type="entry name" value="RNA_pol_sigma_r2"/>
</dbReference>
<keyword evidence="3" id="KW-0731">Sigma factor</keyword>
<dbReference type="OrthoDB" id="3747638at2"/>
<reference evidence="9" key="1">
    <citation type="submission" date="2017-04" db="EMBL/GenBank/DDBJ databases">
        <authorList>
            <person name="Varghese N."/>
            <person name="Submissions S."/>
        </authorList>
    </citation>
    <scope>NUCLEOTIDE SEQUENCE [LARGE SCALE GENOMIC DNA]</scope>
    <source>
        <strain evidence="9">VKM Ac-2121</strain>
    </source>
</reference>
<dbReference type="InterPro" id="IPR013249">
    <property type="entry name" value="RNA_pol_sigma70_r4_t2"/>
</dbReference>
<dbReference type="InterPro" id="IPR036388">
    <property type="entry name" value="WH-like_DNA-bd_sf"/>
</dbReference>
<evidence type="ECO:0000256" key="4">
    <source>
        <dbReference type="ARBA" id="ARBA00023125"/>
    </source>
</evidence>
<dbReference type="InterPro" id="IPR007627">
    <property type="entry name" value="RNA_pol_sigma70_r2"/>
</dbReference>
<dbReference type="InterPro" id="IPR014284">
    <property type="entry name" value="RNA_pol_sigma-70_dom"/>
</dbReference>
<dbReference type="GO" id="GO:0003677">
    <property type="term" value="F:DNA binding"/>
    <property type="evidence" value="ECO:0007669"/>
    <property type="project" value="UniProtKB-KW"/>
</dbReference>
<dbReference type="Proteomes" id="UP000193711">
    <property type="component" value="Unassembled WGS sequence"/>
</dbReference>
<keyword evidence="4" id="KW-0238">DNA-binding</keyword>
<dbReference type="SUPFAM" id="SSF88659">
    <property type="entry name" value="Sigma3 and sigma4 domains of RNA polymerase sigma factors"/>
    <property type="match status" value="1"/>
</dbReference>
<evidence type="ECO:0000256" key="5">
    <source>
        <dbReference type="ARBA" id="ARBA00023163"/>
    </source>
</evidence>
<evidence type="ECO:0000256" key="1">
    <source>
        <dbReference type="ARBA" id="ARBA00010641"/>
    </source>
</evidence>
<evidence type="ECO:0000259" key="7">
    <source>
        <dbReference type="Pfam" id="PF08281"/>
    </source>
</evidence>
<dbReference type="GO" id="GO:0016987">
    <property type="term" value="F:sigma factor activity"/>
    <property type="evidence" value="ECO:0007669"/>
    <property type="project" value="UniProtKB-KW"/>
</dbReference>
<feature type="domain" description="RNA polymerase sigma-70 region 2" evidence="6">
    <location>
        <begin position="15"/>
        <end position="82"/>
    </location>
</feature>
<evidence type="ECO:0000256" key="3">
    <source>
        <dbReference type="ARBA" id="ARBA00023082"/>
    </source>
</evidence>
<dbReference type="Gene3D" id="1.10.1740.10">
    <property type="match status" value="1"/>
</dbReference>
<dbReference type="RefSeq" id="WP_085477599.1">
    <property type="nucleotide sequence ID" value="NZ_FXBM01000003.1"/>
</dbReference>
<dbReference type="InterPro" id="IPR039425">
    <property type="entry name" value="RNA_pol_sigma-70-like"/>
</dbReference>
<accession>A0A1X7PCR7</accession>
<dbReference type="InterPro" id="IPR013324">
    <property type="entry name" value="RNA_pol_sigma_r3/r4-like"/>
</dbReference>
<dbReference type="PANTHER" id="PTHR43133:SF52">
    <property type="entry name" value="ECF RNA POLYMERASE SIGMA FACTOR SIGL"/>
    <property type="match status" value="1"/>
</dbReference>
<name>A0A1X7PCR7_9MICO</name>
<evidence type="ECO:0000256" key="2">
    <source>
        <dbReference type="ARBA" id="ARBA00023015"/>
    </source>
</evidence>
<comment type="similarity">
    <text evidence="1">Belongs to the sigma-70 factor family. ECF subfamily.</text>
</comment>
<dbReference type="PANTHER" id="PTHR43133">
    <property type="entry name" value="RNA POLYMERASE ECF-TYPE SIGMA FACTO"/>
    <property type="match status" value="1"/>
</dbReference>
<organism evidence="8 9">
    <name type="scientific">Rathayibacter oskolensis</name>
    <dbReference type="NCBI Taxonomy" id="1891671"/>
    <lineage>
        <taxon>Bacteria</taxon>
        <taxon>Bacillati</taxon>
        <taxon>Actinomycetota</taxon>
        <taxon>Actinomycetes</taxon>
        <taxon>Micrococcales</taxon>
        <taxon>Microbacteriaceae</taxon>
        <taxon>Rathayibacter</taxon>
    </lineage>
</organism>
<dbReference type="EMBL" id="FXBM01000003">
    <property type="protein sequence ID" value="SMH49027.1"/>
    <property type="molecule type" value="Genomic_DNA"/>
</dbReference>
<keyword evidence="5" id="KW-0804">Transcription</keyword>
<gene>
    <name evidence="8" type="ORF">SAMN06295885_3192</name>
</gene>
<dbReference type="Pfam" id="PF08281">
    <property type="entry name" value="Sigma70_r4_2"/>
    <property type="match status" value="1"/>
</dbReference>
<dbReference type="STRING" id="1891671.SAMN06295885_3192"/>
<evidence type="ECO:0000313" key="8">
    <source>
        <dbReference type="EMBL" id="SMH49027.1"/>
    </source>
</evidence>